<gene>
    <name evidence="9" type="ORF">SAMN05443638_101133</name>
</gene>
<dbReference type="GO" id="GO:0046872">
    <property type="term" value="F:metal ion binding"/>
    <property type="evidence" value="ECO:0007669"/>
    <property type="project" value="UniProtKB-UniRule"/>
</dbReference>
<evidence type="ECO:0000256" key="4">
    <source>
        <dbReference type="ARBA" id="ARBA00022723"/>
    </source>
</evidence>
<evidence type="ECO:0000256" key="1">
    <source>
        <dbReference type="ARBA" id="ARBA00006272"/>
    </source>
</evidence>
<evidence type="ECO:0000313" key="10">
    <source>
        <dbReference type="Proteomes" id="UP000184035"/>
    </source>
</evidence>
<dbReference type="STRING" id="1533.SAMN05443638_101133"/>
<dbReference type="CDD" id="cd05657">
    <property type="entry name" value="M42_glucanase_like"/>
    <property type="match status" value="1"/>
</dbReference>
<protein>
    <submittedName>
        <fullName evidence="9">Putative aminopeptidase FrvX</fullName>
    </submittedName>
</protein>
<evidence type="ECO:0000256" key="2">
    <source>
        <dbReference type="ARBA" id="ARBA00022438"/>
    </source>
</evidence>
<reference evidence="9 10" key="1">
    <citation type="submission" date="2016-11" db="EMBL/GenBank/DDBJ databases">
        <authorList>
            <person name="Jaros S."/>
            <person name="Januszkiewicz K."/>
            <person name="Wedrychowicz H."/>
        </authorList>
    </citation>
    <scope>NUCLEOTIDE SEQUENCE [LARGE SCALE GENOMIC DNA]</scope>
    <source>
        <strain evidence="9 10">DSM 2631</strain>
    </source>
</reference>
<feature type="binding site" evidence="8">
    <location>
        <position position="224"/>
    </location>
    <ligand>
        <name>Zn(2+)</name>
        <dbReference type="ChEBI" id="CHEBI:29105"/>
        <label>2</label>
    </ligand>
</feature>
<name>A0A1M4SQA1_9CLOT</name>
<comment type="similarity">
    <text evidence="1 6">Belongs to the peptidase M42 family.</text>
</comment>
<comment type="cofactor">
    <cofactor evidence="8">
        <name>a divalent metal cation</name>
        <dbReference type="ChEBI" id="CHEBI:60240"/>
    </cofactor>
    <text evidence="8">Binds 2 divalent metal cations per subunit.</text>
</comment>
<feature type="binding site" evidence="8">
    <location>
        <position position="244"/>
    </location>
    <ligand>
        <name>Zn(2+)</name>
        <dbReference type="ChEBI" id="CHEBI:29105"/>
        <label>1</label>
    </ligand>
</feature>
<dbReference type="Pfam" id="PF05343">
    <property type="entry name" value="Peptidase_M42"/>
    <property type="match status" value="1"/>
</dbReference>
<dbReference type="InterPro" id="IPR023367">
    <property type="entry name" value="Peptidase_M42_dom2"/>
</dbReference>
<keyword evidence="2 9" id="KW-0031">Aminopeptidase</keyword>
<dbReference type="PIRSF" id="PIRSF001123">
    <property type="entry name" value="PepA_GA"/>
    <property type="match status" value="1"/>
</dbReference>
<dbReference type="EMBL" id="FQVM01000001">
    <property type="protein sequence ID" value="SHE34444.1"/>
    <property type="molecule type" value="Genomic_DNA"/>
</dbReference>
<organism evidence="9 10">
    <name type="scientific">Clostridium fallax</name>
    <dbReference type="NCBI Taxonomy" id="1533"/>
    <lineage>
        <taxon>Bacteria</taxon>
        <taxon>Bacillati</taxon>
        <taxon>Bacillota</taxon>
        <taxon>Clostridia</taxon>
        <taxon>Eubacteriales</taxon>
        <taxon>Clostridiaceae</taxon>
        <taxon>Clostridium</taxon>
    </lineage>
</organism>
<feature type="binding site" evidence="8">
    <location>
        <position position="189"/>
    </location>
    <ligand>
        <name>Zn(2+)</name>
        <dbReference type="ChEBI" id="CHEBI:29105"/>
        <label>2</label>
    </ligand>
</feature>
<dbReference type="RefSeq" id="WP_072892294.1">
    <property type="nucleotide sequence ID" value="NZ_FQVM01000001.1"/>
</dbReference>
<keyword evidence="10" id="KW-1185">Reference proteome</keyword>
<dbReference type="AlphaFoldDB" id="A0A1M4SQA1"/>
<evidence type="ECO:0000256" key="3">
    <source>
        <dbReference type="ARBA" id="ARBA00022670"/>
    </source>
</evidence>
<dbReference type="Gene3D" id="2.40.30.40">
    <property type="entry name" value="Peptidase M42, domain 2"/>
    <property type="match status" value="1"/>
</dbReference>
<dbReference type="Proteomes" id="UP000184035">
    <property type="component" value="Unassembled WGS sequence"/>
</dbReference>
<dbReference type="InterPro" id="IPR008007">
    <property type="entry name" value="Peptidase_M42"/>
</dbReference>
<accession>A0A1M4SQA1</accession>
<dbReference type="Gene3D" id="3.40.630.10">
    <property type="entry name" value="Zn peptidases"/>
    <property type="match status" value="1"/>
</dbReference>
<evidence type="ECO:0000256" key="8">
    <source>
        <dbReference type="PIRSR" id="PIRSR001123-2"/>
    </source>
</evidence>
<keyword evidence="4 8" id="KW-0479">Metal-binding</keyword>
<proteinExistence type="inferred from homology"/>
<evidence type="ECO:0000256" key="5">
    <source>
        <dbReference type="ARBA" id="ARBA00022801"/>
    </source>
</evidence>
<feature type="active site" description="Proton acceptor" evidence="7">
    <location>
        <position position="223"/>
    </location>
</feature>
<sequence>MNYDLKKIEKYLKDILTIPSVTGSTEKITKYILSELDKKKVTYSLTNKGNILVTLPGENSNCNYERVFSGHVDTLGAMVKEIKPSGTLALTPVGGFMMNSIEGENCIVETLDEKTYTGTIQTIKPSVHISGDDAKTLKRDPENMEVVLDEKVFSKEDVEKLGVNVGDFISFDTRTLITEKGFVKSRHLDDKASVSVLLGFIDYVVTNNIKLPYTTHIYITTYEEVGHGAKASIPVNTKEFIAVDMGAPGPGQNSSEYAVCICAKDSSGPYDLSLRKKLINLCKEKDINYRIDIYPHYGSDASAALAAGWDLKTALIGPGVFASHAYERTHLDALEATFKLVSEYAQCK</sequence>
<dbReference type="InterPro" id="IPR051464">
    <property type="entry name" value="Peptidase_M42_aminopept"/>
</dbReference>
<dbReference type="GO" id="GO:0004177">
    <property type="term" value="F:aminopeptidase activity"/>
    <property type="evidence" value="ECO:0007669"/>
    <property type="project" value="UniProtKB-UniRule"/>
</dbReference>
<feature type="binding site" evidence="8">
    <location>
        <position position="189"/>
    </location>
    <ligand>
        <name>Zn(2+)</name>
        <dbReference type="ChEBI" id="CHEBI:29105"/>
        <label>1</label>
    </ligand>
</feature>
<dbReference type="OrthoDB" id="361940at2"/>
<evidence type="ECO:0000256" key="6">
    <source>
        <dbReference type="PIRNR" id="PIRNR001123"/>
    </source>
</evidence>
<evidence type="ECO:0000313" key="9">
    <source>
        <dbReference type="EMBL" id="SHE34444.1"/>
    </source>
</evidence>
<dbReference type="PANTHER" id="PTHR32481:SF7">
    <property type="entry name" value="AMINOPEPTIDASE YHFE-RELATED"/>
    <property type="match status" value="1"/>
</dbReference>
<feature type="binding site" evidence="8">
    <location>
        <position position="324"/>
    </location>
    <ligand>
        <name>Zn(2+)</name>
        <dbReference type="ChEBI" id="CHEBI:29105"/>
        <label>2</label>
    </ligand>
</feature>
<keyword evidence="3" id="KW-0645">Protease</keyword>
<keyword evidence="5" id="KW-0378">Hydrolase</keyword>
<dbReference type="PANTHER" id="PTHR32481">
    <property type="entry name" value="AMINOPEPTIDASE"/>
    <property type="match status" value="1"/>
</dbReference>
<dbReference type="SUPFAM" id="SSF101821">
    <property type="entry name" value="Aminopeptidase/glucanase lid domain"/>
    <property type="match status" value="1"/>
</dbReference>
<dbReference type="GO" id="GO:0006508">
    <property type="term" value="P:proteolysis"/>
    <property type="evidence" value="ECO:0007669"/>
    <property type="project" value="UniProtKB-KW"/>
</dbReference>
<dbReference type="SUPFAM" id="SSF53187">
    <property type="entry name" value="Zn-dependent exopeptidases"/>
    <property type="match status" value="1"/>
</dbReference>
<evidence type="ECO:0000256" key="7">
    <source>
        <dbReference type="PIRSR" id="PIRSR001123-1"/>
    </source>
</evidence>
<feature type="binding site" evidence="8">
    <location>
        <position position="71"/>
    </location>
    <ligand>
        <name>Zn(2+)</name>
        <dbReference type="ChEBI" id="CHEBI:29105"/>
        <label>1</label>
    </ligand>
</feature>